<evidence type="ECO:0000313" key="2">
    <source>
        <dbReference type="Proteomes" id="UP000190423"/>
    </source>
</evidence>
<reference evidence="1 2" key="1">
    <citation type="submission" date="2017-02" db="EMBL/GenBank/DDBJ databases">
        <authorList>
            <person name="Peterson S.W."/>
        </authorList>
    </citation>
    <scope>NUCLEOTIDE SEQUENCE [LARGE SCALE GENOMIC DNA]</scope>
    <source>
        <strain evidence="1 2">ATCC BAA-908</strain>
    </source>
</reference>
<dbReference type="EMBL" id="FUWG01000012">
    <property type="protein sequence ID" value="SJZ56245.1"/>
    <property type="molecule type" value="Genomic_DNA"/>
</dbReference>
<gene>
    <name evidence="1" type="ORF">SAMN02745149_01652</name>
</gene>
<keyword evidence="2" id="KW-1185">Reference proteome</keyword>
<organism evidence="1 2">
    <name type="scientific">Treponema porcinum</name>
    <dbReference type="NCBI Taxonomy" id="261392"/>
    <lineage>
        <taxon>Bacteria</taxon>
        <taxon>Pseudomonadati</taxon>
        <taxon>Spirochaetota</taxon>
        <taxon>Spirochaetia</taxon>
        <taxon>Spirochaetales</taxon>
        <taxon>Treponemataceae</taxon>
        <taxon>Treponema</taxon>
    </lineage>
</organism>
<dbReference type="AlphaFoldDB" id="A0A1T4LNG6"/>
<sequence length="148" mass="17110">MNINALLFHPDQELMLIRRQKQILSELNRNSVCFFPFYPIYCVLDSGIFKNRTSEEIKKMITGVLVEDCTLKDEKLIFPVRIQTDGGTVITEQITAGTKKEGSDFAKICFGTEPFQLNCRIFKIARLEISGFTTEIWDDVWVKLRKPL</sequence>
<evidence type="ECO:0000313" key="1">
    <source>
        <dbReference type="EMBL" id="SJZ56245.1"/>
    </source>
</evidence>
<dbReference type="GeneID" id="78316936"/>
<accession>A0A1T4LNG6</accession>
<name>A0A1T4LNG6_TREPO</name>
<dbReference type="RefSeq" id="WP_078933553.1">
    <property type="nucleotide sequence ID" value="NZ_FUWG01000012.1"/>
</dbReference>
<proteinExistence type="predicted"/>
<protein>
    <submittedName>
        <fullName evidence="1">Uncharacterized protein</fullName>
    </submittedName>
</protein>
<dbReference type="Proteomes" id="UP000190423">
    <property type="component" value="Unassembled WGS sequence"/>
</dbReference>